<dbReference type="GO" id="GO:0005634">
    <property type="term" value="C:nucleus"/>
    <property type="evidence" value="ECO:0007669"/>
    <property type="project" value="UniProtKB-SubCell"/>
</dbReference>
<dbReference type="InterPro" id="IPR007889">
    <property type="entry name" value="HTH_Psq"/>
</dbReference>
<reference evidence="4 5" key="1">
    <citation type="submission" date="2017-07" db="EMBL/GenBank/DDBJ databases">
        <authorList>
            <person name="Talla V."/>
            <person name="Backstrom N."/>
        </authorList>
    </citation>
    <scope>NUCLEOTIDE SEQUENCE [LARGE SCALE GENOMIC DNA]</scope>
</reference>
<name>A0A5E4PMP4_9NEOP</name>
<feature type="domain" description="HTH psq-type" evidence="3">
    <location>
        <begin position="167"/>
        <end position="198"/>
    </location>
</feature>
<comment type="subcellular location">
    <subcellularLocation>
        <location evidence="1">Nucleus</location>
    </subcellularLocation>
</comment>
<accession>A0A5E4PMP4</accession>
<proteinExistence type="predicted"/>
<gene>
    <name evidence="4" type="ORF">LSINAPIS_LOCUS929</name>
</gene>
<dbReference type="InterPro" id="IPR009057">
    <property type="entry name" value="Homeodomain-like_sf"/>
</dbReference>
<dbReference type="SUPFAM" id="SSF46689">
    <property type="entry name" value="Homeodomain-like"/>
    <property type="match status" value="1"/>
</dbReference>
<feature type="transmembrane region" description="Helical" evidence="2">
    <location>
        <begin position="27"/>
        <end position="43"/>
    </location>
</feature>
<sequence length="262" mass="30124">MKAIDRHDQMLSYYSCEHKSIPWYKKVIFHIMQVLLVISFLLYNKCSPKNLTLYDFRLNPSTSWAQGSVSALASLQLYAGDGPARMNLAAAQLVGDVPTAEELVAVQAPQRRLHTAGSLTFIRGIGFLTRKQLANDRYQRRIAAIRSCLERLDSRKTDRQRWDTISMEKAIQAINNDEMGWFLASKAFNIPQSTLRRHALKQNKVSAPTKKGKGRYKNVFTYEMERELVEHIQLLETRLFGFTRKEVLELAYQLAEVNKHSS</sequence>
<evidence type="ECO:0000256" key="1">
    <source>
        <dbReference type="ARBA" id="ARBA00004123"/>
    </source>
</evidence>
<dbReference type="Pfam" id="PF05225">
    <property type="entry name" value="HTH_psq"/>
    <property type="match status" value="1"/>
</dbReference>
<protein>
    <recommendedName>
        <fullName evidence="3">HTH psq-type domain-containing protein</fullName>
    </recommendedName>
</protein>
<dbReference type="Gene3D" id="1.10.10.60">
    <property type="entry name" value="Homeodomain-like"/>
    <property type="match status" value="1"/>
</dbReference>
<keyword evidence="2" id="KW-0472">Membrane</keyword>
<keyword evidence="5" id="KW-1185">Reference proteome</keyword>
<dbReference type="AlphaFoldDB" id="A0A5E4PMP4"/>
<evidence type="ECO:0000259" key="3">
    <source>
        <dbReference type="Pfam" id="PF05225"/>
    </source>
</evidence>
<dbReference type="GO" id="GO:0003677">
    <property type="term" value="F:DNA binding"/>
    <property type="evidence" value="ECO:0007669"/>
    <property type="project" value="InterPro"/>
</dbReference>
<dbReference type="EMBL" id="FZQP02000098">
    <property type="protein sequence ID" value="VVC87278.1"/>
    <property type="molecule type" value="Genomic_DNA"/>
</dbReference>
<evidence type="ECO:0000313" key="4">
    <source>
        <dbReference type="EMBL" id="VVC87278.1"/>
    </source>
</evidence>
<keyword evidence="2" id="KW-1133">Transmembrane helix</keyword>
<keyword evidence="2" id="KW-0812">Transmembrane</keyword>
<evidence type="ECO:0000313" key="5">
    <source>
        <dbReference type="Proteomes" id="UP000324832"/>
    </source>
</evidence>
<evidence type="ECO:0000256" key="2">
    <source>
        <dbReference type="SAM" id="Phobius"/>
    </source>
</evidence>
<organism evidence="4 5">
    <name type="scientific">Leptidea sinapis</name>
    <dbReference type="NCBI Taxonomy" id="189913"/>
    <lineage>
        <taxon>Eukaryota</taxon>
        <taxon>Metazoa</taxon>
        <taxon>Ecdysozoa</taxon>
        <taxon>Arthropoda</taxon>
        <taxon>Hexapoda</taxon>
        <taxon>Insecta</taxon>
        <taxon>Pterygota</taxon>
        <taxon>Neoptera</taxon>
        <taxon>Endopterygota</taxon>
        <taxon>Lepidoptera</taxon>
        <taxon>Glossata</taxon>
        <taxon>Ditrysia</taxon>
        <taxon>Papilionoidea</taxon>
        <taxon>Pieridae</taxon>
        <taxon>Dismorphiinae</taxon>
        <taxon>Leptidea</taxon>
    </lineage>
</organism>
<dbReference type="Proteomes" id="UP000324832">
    <property type="component" value="Unassembled WGS sequence"/>
</dbReference>